<evidence type="ECO:0000256" key="8">
    <source>
        <dbReference type="ARBA" id="ARBA00043037"/>
    </source>
</evidence>
<dbReference type="PROSITE" id="PS51257">
    <property type="entry name" value="PROKAR_LIPOPROTEIN"/>
    <property type="match status" value="1"/>
</dbReference>
<evidence type="ECO:0000256" key="6">
    <source>
        <dbReference type="ARBA" id="ARBA00023276"/>
    </source>
</evidence>
<evidence type="ECO:0000256" key="7">
    <source>
        <dbReference type="ARBA" id="ARBA00039796"/>
    </source>
</evidence>
<evidence type="ECO:0000256" key="5">
    <source>
        <dbReference type="ARBA" id="ARBA00023136"/>
    </source>
</evidence>
<evidence type="ECO:0000256" key="9">
    <source>
        <dbReference type="ARBA" id="ARBA00046136"/>
    </source>
</evidence>
<keyword evidence="3" id="KW-0602">Photosynthesis</keyword>
<comment type="similarity">
    <text evidence="2">Belongs to the PsbO family.</text>
</comment>
<comment type="caution">
    <text evidence="11">The sequence shown here is derived from an EMBL/GenBank/DDBJ whole genome shotgun (WGS) entry which is preliminary data.</text>
</comment>
<keyword evidence="12" id="KW-1185">Reference proteome</keyword>
<comment type="subcellular location">
    <subcellularLocation>
        <location evidence="1">Cellular thylakoid membrane</location>
        <topology evidence="1">Peripheral membrane protein</topology>
        <orientation evidence="1">Lumenal side</orientation>
    </subcellularLocation>
</comment>
<gene>
    <name evidence="11" type="ORF">NC998_06025</name>
</gene>
<reference evidence="11 12" key="1">
    <citation type="submission" date="2022-04" db="EMBL/GenBank/DDBJ databases">
        <title>Positive selection, recombination, and allopatry shape intraspecific diversity of widespread and dominant cyanobacteria.</title>
        <authorList>
            <person name="Wei J."/>
            <person name="Shu W."/>
            <person name="Hu C."/>
        </authorList>
    </citation>
    <scope>NUCLEOTIDE SEQUENCE [LARGE SCALE GENOMIC DNA]</scope>
    <source>
        <strain evidence="11 12">GB2-A4</strain>
    </source>
</reference>
<accession>A0ABV0J4E5</accession>
<keyword evidence="10" id="KW-0732">Signal</keyword>
<comment type="function">
    <text evidence="9">One of the extrinsic, lumenal subunits of photosystem II (PSII), which stabilize and protect the oxygen-evolving complex. PSII is a light-driven water plastoquinone oxidoreductase, using light energy to abstract electrons from H(2)O, generating a proton gradient subsequently used for ATP formation. Required for dimerization of PSII and for binding of PsbQ to PSII.</text>
</comment>
<feature type="signal peptide" evidence="10">
    <location>
        <begin position="1"/>
        <end position="20"/>
    </location>
</feature>
<evidence type="ECO:0000256" key="4">
    <source>
        <dbReference type="ARBA" id="ARBA00023078"/>
    </source>
</evidence>
<dbReference type="PANTHER" id="PTHR34058">
    <property type="entry name" value="OXYGEN-EVOLVING ENHANCER PROTEIN 1-2, CHLOROPLASTIC"/>
    <property type="match status" value="1"/>
</dbReference>
<protein>
    <recommendedName>
        <fullName evidence="7">Photosystem II extrinsic protein O</fullName>
    </recommendedName>
    <alternativeName>
        <fullName evidence="8">Photosystem II manganese-stabilizing polypeptide</fullName>
    </alternativeName>
</protein>
<keyword evidence="6" id="KW-0604">Photosystem II</keyword>
<feature type="chain" id="PRO_5045294955" description="Photosystem II extrinsic protein O" evidence="10">
    <location>
        <begin position="21"/>
        <end position="279"/>
    </location>
</feature>
<evidence type="ECO:0000256" key="1">
    <source>
        <dbReference type="ARBA" id="ARBA00004526"/>
    </source>
</evidence>
<name>A0ABV0J4E5_9CYAN</name>
<evidence type="ECO:0000256" key="2">
    <source>
        <dbReference type="ARBA" id="ARBA00009838"/>
    </source>
</evidence>
<evidence type="ECO:0000256" key="3">
    <source>
        <dbReference type="ARBA" id="ARBA00022531"/>
    </source>
</evidence>
<sequence length="279" mass="29978">MRYRALIVSLLALCLGVLTACSSGPSTTVNRDLLTYEQIRGTGLANTCPQLDETSRGSITVDTGKSYTLNSLCLQPVDFFVKEEGVSKRSQAAYKPAKLVTRQTSSIEAVSGALEPNADGSFTFKEEDGLDFQAITVQLAGGERVPFLFTIKGLVAQTQPGLNGVINTSTDFEGKFKVPSYRTANFLDPKGRGLATGYDNAVALPAQADSDELRRENVKSFDVGKGKISLQVAKVDNTSGEIAGTFESEQPSETDMGSREPVEVKIRGIFYARLEPGQA</sequence>
<proteinExistence type="inferred from homology"/>
<keyword evidence="5" id="KW-0472">Membrane</keyword>
<dbReference type="RefSeq" id="WP_190434151.1">
    <property type="nucleotide sequence ID" value="NZ_JAMPKM010000002.1"/>
</dbReference>
<evidence type="ECO:0000256" key="10">
    <source>
        <dbReference type="SAM" id="SignalP"/>
    </source>
</evidence>
<dbReference type="EMBL" id="JAMPKM010000002">
    <property type="protein sequence ID" value="MEP0816648.1"/>
    <property type="molecule type" value="Genomic_DNA"/>
</dbReference>
<evidence type="ECO:0000313" key="12">
    <source>
        <dbReference type="Proteomes" id="UP001464891"/>
    </source>
</evidence>
<organism evidence="11 12">
    <name type="scientific">Trichocoleus desertorum GB2-A4</name>
    <dbReference type="NCBI Taxonomy" id="2933944"/>
    <lineage>
        <taxon>Bacteria</taxon>
        <taxon>Bacillati</taxon>
        <taxon>Cyanobacteriota</taxon>
        <taxon>Cyanophyceae</taxon>
        <taxon>Leptolyngbyales</taxon>
        <taxon>Trichocoleusaceae</taxon>
        <taxon>Trichocoleus</taxon>
    </lineage>
</organism>
<dbReference type="Pfam" id="PF01716">
    <property type="entry name" value="MSP"/>
    <property type="match status" value="1"/>
</dbReference>
<evidence type="ECO:0000313" key="11">
    <source>
        <dbReference type="EMBL" id="MEP0816648.1"/>
    </source>
</evidence>
<keyword evidence="4" id="KW-0793">Thylakoid</keyword>
<dbReference type="Gene3D" id="3.30.2050.10">
    <property type="entry name" value="photosynthetic oxygen evolving center domain"/>
    <property type="match status" value="1"/>
</dbReference>
<dbReference type="SUPFAM" id="SSF56925">
    <property type="entry name" value="OMPA-like"/>
    <property type="match status" value="1"/>
</dbReference>
<dbReference type="Gene3D" id="2.40.160.30">
    <property type="entry name" value="Photosystem II, cytochrome c-550 precursor"/>
    <property type="match status" value="1"/>
</dbReference>
<dbReference type="Proteomes" id="UP001464891">
    <property type="component" value="Unassembled WGS sequence"/>
</dbReference>
<dbReference type="InterPro" id="IPR011250">
    <property type="entry name" value="OMP/PagP_B-barrel"/>
</dbReference>
<dbReference type="InterPro" id="IPR002628">
    <property type="entry name" value="PsbO"/>
</dbReference>